<reference evidence="3" key="2">
    <citation type="submission" date="2022-01" db="EMBL/GenBank/DDBJ databases">
        <authorList>
            <person name="Yamashiro T."/>
            <person name="Shiraishi A."/>
            <person name="Satake H."/>
            <person name="Nakayama K."/>
        </authorList>
    </citation>
    <scope>NUCLEOTIDE SEQUENCE</scope>
</reference>
<evidence type="ECO:0000259" key="2">
    <source>
        <dbReference type="PROSITE" id="PS50994"/>
    </source>
</evidence>
<dbReference type="InterPro" id="IPR000477">
    <property type="entry name" value="RT_dom"/>
</dbReference>
<gene>
    <name evidence="3" type="ORF">Tco_1058517</name>
</gene>
<dbReference type="Pfam" id="PF00078">
    <property type="entry name" value="RVT_1"/>
    <property type="match status" value="1"/>
</dbReference>
<sequence>MRTRSQARKRRQQQVRQTSVESPNLEKPNNNPPIVTMDDNRTMAQLLEAPTEGYEDAIVVPEITANNFEIKHGLLNLVQNKQFFGHDKRPTCYIRYFNKITYTTEVPERSPSYVSKSKVLQSEAWPLFHKVSTSSYTQQSLSDGDELKDMVRALILDKKPKPSSLCPKTDFDNLRQGCNESSEEHAKPKAKPCKNQMANLTDMLSKFVTSNTASTSGSGTLSGNTITNPKEDLKGGDKFPIIIAKDLKDEDKAALIKIPIDPKDQEKTTFTCPYGTFAYRRMPFGLCNAPGTFQRCMMAIFHDMNRKNDGKFSGLILGLWGIPVSLHVLSHLEKMLKRCEDTNLSLNWEKSHFMVKEGIVLGHKISKSGIEDAKHRLMWGSFCSKDSMLSFETKKEQKICRRSSSLRLRNPHQNEFEKQGESTETFPLETLGSVALRDDNTPWLRFANYLEGIIVLRECRQTEIKFFQIFGAPRAIISDRGTHFCNDQFAKVMLKYGVTHRLSTAYHPQTSGQVEVSNRGLKRILERTVGENRASWSELRVDAPGHSVQLTKHPSGALRTSLYMERHVIYRLSWSTKLTGPLSIQTKHTNFDIKTAGDHRKVQLNELNELRDHAYENSLIYKEKTKRIHDSKIKNRVFNVGDRVLLFNSRLKIFSGKLKTRWSGPFTVTQVFPYGTVELSQNSGPNFKVNGHRLKHYFGGDIPTEDFPDREDSRARSFTLHSQEFHILSFILGIQYPNLID</sequence>
<dbReference type="InterPro" id="IPR001584">
    <property type="entry name" value="Integrase_cat-core"/>
</dbReference>
<dbReference type="Gene3D" id="3.30.420.10">
    <property type="entry name" value="Ribonuclease H-like superfamily/Ribonuclease H"/>
    <property type="match status" value="1"/>
</dbReference>
<protein>
    <submittedName>
        <fullName evidence="3">Reverse transcriptase domain-containing protein</fullName>
    </submittedName>
</protein>
<organism evidence="3 4">
    <name type="scientific">Tanacetum coccineum</name>
    <dbReference type="NCBI Taxonomy" id="301880"/>
    <lineage>
        <taxon>Eukaryota</taxon>
        <taxon>Viridiplantae</taxon>
        <taxon>Streptophyta</taxon>
        <taxon>Embryophyta</taxon>
        <taxon>Tracheophyta</taxon>
        <taxon>Spermatophyta</taxon>
        <taxon>Magnoliopsida</taxon>
        <taxon>eudicotyledons</taxon>
        <taxon>Gunneridae</taxon>
        <taxon>Pentapetalae</taxon>
        <taxon>asterids</taxon>
        <taxon>campanulids</taxon>
        <taxon>Asterales</taxon>
        <taxon>Asteraceae</taxon>
        <taxon>Asteroideae</taxon>
        <taxon>Anthemideae</taxon>
        <taxon>Anthemidinae</taxon>
        <taxon>Tanacetum</taxon>
    </lineage>
</organism>
<dbReference type="PANTHER" id="PTHR37984:SF5">
    <property type="entry name" value="PROTEIN NYNRIN-LIKE"/>
    <property type="match status" value="1"/>
</dbReference>
<feature type="domain" description="Integrase catalytic" evidence="2">
    <location>
        <begin position="466"/>
        <end position="525"/>
    </location>
</feature>
<dbReference type="CDD" id="cd01647">
    <property type="entry name" value="RT_LTR"/>
    <property type="match status" value="1"/>
</dbReference>
<feature type="region of interest" description="Disordered" evidence="1">
    <location>
        <begin position="1"/>
        <end position="37"/>
    </location>
</feature>
<proteinExistence type="predicted"/>
<name>A0ABQ5H933_9ASTR</name>
<evidence type="ECO:0000313" key="4">
    <source>
        <dbReference type="Proteomes" id="UP001151760"/>
    </source>
</evidence>
<accession>A0ABQ5H933</accession>
<feature type="compositionally biased region" description="Basic residues" evidence="1">
    <location>
        <begin position="1"/>
        <end position="13"/>
    </location>
</feature>
<dbReference type="GO" id="GO:0003964">
    <property type="term" value="F:RNA-directed DNA polymerase activity"/>
    <property type="evidence" value="ECO:0007669"/>
    <property type="project" value="UniProtKB-KW"/>
</dbReference>
<evidence type="ECO:0000313" key="3">
    <source>
        <dbReference type="EMBL" id="GJT84175.1"/>
    </source>
</evidence>
<dbReference type="Gene3D" id="3.30.70.270">
    <property type="match status" value="1"/>
</dbReference>
<dbReference type="PANTHER" id="PTHR37984">
    <property type="entry name" value="PROTEIN CBG26694"/>
    <property type="match status" value="1"/>
</dbReference>
<dbReference type="PROSITE" id="PS50994">
    <property type="entry name" value="INTEGRASE"/>
    <property type="match status" value="1"/>
</dbReference>
<comment type="caution">
    <text evidence="3">The sequence shown here is derived from an EMBL/GenBank/DDBJ whole genome shotgun (WGS) entry which is preliminary data.</text>
</comment>
<keyword evidence="3" id="KW-0808">Transferase</keyword>
<dbReference type="SUPFAM" id="SSF53098">
    <property type="entry name" value="Ribonuclease H-like"/>
    <property type="match status" value="1"/>
</dbReference>
<dbReference type="Gene3D" id="3.10.10.10">
    <property type="entry name" value="HIV Type 1 Reverse Transcriptase, subunit A, domain 1"/>
    <property type="match status" value="1"/>
</dbReference>
<keyword evidence="3" id="KW-0695">RNA-directed DNA polymerase</keyword>
<dbReference type="Proteomes" id="UP001151760">
    <property type="component" value="Unassembled WGS sequence"/>
</dbReference>
<dbReference type="InterPro" id="IPR043128">
    <property type="entry name" value="Rev_trsase/Diguanyl_cyclase"/>
</dbReference>
<reference evidence="3" key="1">
    <citation type="journal article" date="2022" name="Int. J. Mol. Sci.">
        <title>Draft Genome of Tanacetum Coccineum: Genomic Comparison of Closely Related Tanacetum-Family Plants.</title>
        <authorList>
            <person name="Yamashiro T."/>
            <person name="Shiraishi A."/>
            <person name="Nakayama K."/>
            <person name="Satake H."/>
        </authorList>
    </citation>
    <scope>NUCLEOTIDE SEQUENCE</scope>
</reference>
<dbReference type="InterPro" id="IPR036397">
    <property type="entry name" value="RNaseH_sf"/>
</dbReference>
<dbReference type="InterPro" id="IPR012337">
    <property type="entry name" value="RNaseH-like_sf"/>
</dbReference>
<evidence type="ECO:0000256" key="1">
    <source>
        <dbReference type="SAM" id="MobiDB-lite"/>
    </source>
</evidence>
<dbReference type="EMBL" id="BQNB010019332">
    <property type="protein sequence ID" value="GJT84175.1"/>
    <property type="molecule type" value="Genomic_DNA"/>
</dbReference>
<dbReference type="InterPro" id="IPR043502">
    <property type="entry name" value="DNA/RNA_pol_sf"/>
</dbReference>
<dbReference type="InterPro" id="IPR050951">
    <property type="entry name" value="Retrovirus_Pol_polyprotein"/>
</dbReference>
<keyword evidence="3" id="KW-0548">Nucleotidyltransferase</keyword>
<dbReference type="SUPFAM" id="SSF56672">
    <property type="entry name" value="DNA/RNA polymerases"/>
    <property type="match status" value="1"/>
</dbReference>
<keyword evidence="4" id="KW-1185">Reference proteome</keyword>